<reference evidence="2" key="2">
    <citation type="submission" date="2015-03" db="UniProtKB">
        <authorList>
            <consortium name="EnsemblPlants"/>
        </authorList>
    </citation>
    <scope>IDENTIFICATION</scope>
</reference>
<evidence type="ECO:0000313" key="2">
    <source>
        <dbReference type="EnsemblPlants" id="Bo5g123590.1"/>
    </source>
</evidence>
<reference evidence="2 3" key="1">
    <citation type="journal article" date="2014" name="Genome Biol.">
        <title>Transcriptome and methylome profiling reveals relics of genome dominance in the mesopolyploid Brassica oleracea.</title>
        <authorList>
            <person name="Parkin I.A."/>
            <person name="Koh C."/>
            <person name="Tang H."/>
            <person name="Robinson S.J."/>
            <person name="Kagale S."/>
            <person name="Clarke W.E."/>
            <person name="Town C.D."/>
            <person name="Nixon J."/>
            <person name="Krishnakumar V."/>
            <person name="Bidwell S.L."/>
            <person name="Denoeud F."/>
            <person name="Belcram H."/>
            <person name="Links M.G."/>
            <person name="Just J."/>
            <person name="Clarke C."/>
            <person name="Bender T."/>
            <person name="Huebert T."/>
            <person name="Mason A.S."/>
            <person name="Pires J.C."/>
            <person name="Barker G."/>
            <person name="Moore J."/>
            <person name="Walley P.G."/>
            <person name="Manoli S."/>
            <person name="Batley J."/>
            <person name="Edwards D."/>
            <person name="Nelson M.N."/>
            <person name="Wang X."/>
            <person name="Paterson A.H."/>
            <person name="King G."/>
            <person name="Bancroft I."/>
            <person name="Chalhoub B."/>
            <person name="Sharpe A.G."/>
        </authorList>
    </citation>
    <scope>NUCLEOTIDE SEQUENCE</scope>
    <source>
        <strain evidence="2 3">cv. TO1000</strain>
    </source>
</reference>
<dbReference type="InterPro" id="IPR023346">
    <property type="entry name" value="Lysozyme-like_dom_sf"/>
</dbReference>
<feature type="domain" description="Glycoside hydrolase family 19 catalytic" evidence="1">
    <location>
        <begin position="68"/>
        <end position="239"/>
    </location>
</feature>
<dbReference type="SUPFAM" id="SSF53955">
    <property type="entry name" value="Lysozyme-like"/>
    <property type="match status" value="2"/>
</dbReference>
<dbReference type="GO" id="GO:0004568">
    <property type="term" value="F:chitinase activity"/>
    <property type="evidence" value="ECO:0007669"/>
    <property type="project" value="InterPro"/>
</dbReference>
<dbReference type="GO" id="GO:0006032">
    <property type="term" value="P:chitin catabolic process"/>
    <property type="evidence" value="ECO:0007669"/>
    <property type="project" value="InterPro"/>
</dbReference>
<dbReference type="HOGENOM" id="CLU_1016868_0_0_1"/>
<dbReference type="Gene3D" id="3.30.20.10">
    <property type="entry name" value="Endochitinase, domain 2"/>
    <property type="match status" value="1"/>
</dbReference>
<dbReference type="CDD" id="cd00325">
    <property type="entry name" value="chitinase_GH19"/>
    <property type="match status" value="1"/>
</dbReference>
<dbReference type="STRING" id="109376.A0A0D3CJG6"/>
<sequence>MTKTKKSLSYSYSPCSRNPSLQGNILFFFPYLQDTPLLSKSTRLQLSILTPHGLHHLTRRLLQQLLAHAVGFWDYRSFINAAAEYQPLGLDTAGDKLQGMKEVAAFLGGYGVATGGPLAWGLCYNKEMSPDQFYCDDYYKLTYPCTPGVSYYHVAPPTHAVDPPLWQSKRLPWTYGVIQSITRFNDSTLAFQAAIWRWMTPPRKHVLSAHNVFVGKWKTKKNNTAANRSPGFGTTINILWELEEKELVLVISCADQEPFSSSSSSSPPSTRSSS</sequence>
<keyword evidence="3" id="KW-1185">Reference proteome</keyword>
<dbReference type="eggNOG" id="KOG4742">
    <property type="taxonomic scope" value="Eukaryota"/>
</dbReference>
<dbReference type="OMA" id="PPLWQSK"/>
<protein>
    <recommendedName>
        <fullName evidence="1">Glycoside hydrolase family 19 catalytic domain-containing protein</fullName>
    </recommendedName>
</protein>
<evidence type="ECO:0000259" key="1">
    <source>
        <dbReference type="Pfam" id="PF00182"/>
    </source>
</evidence>
<proteinExistence type="predicted"/>
<organism evidence="2 3">
    <name type="scientific">Brassica oleracea var. oleracea</name>
    <dbReference type="NCBI Taxonomy" id="109376"/>
    <lineage>
        <taxon>Eukaryota</taxon>
        <taxon>Viridiplantae</taxon>
        <taxon>Streptophyta</taxon>
        <taxon>Embryophyta</taxon>
        <taxon>Tracheophyta</taxon>
        <taxon>Spermatophyta</taxon>
        <taxon>Magnoliopsida</taxon>
        <taxon>eudicotyledons</taxon>
        <taxon>Gunneridae</taxon>
        <taxon>Pentapetalae</taxon>
        <taxon>rosids</taxon>
        <taxon>malvids</taxon>
        <taxon>Brassicales</taxon>
        <taxon>Brassicaceae</taxon>
        <taxon>Brassiceae</taxon>
        <taxon>Brassica</taxon>
    </lineage>
</organism>
<dbReference type="PANTHER" id="PTHR22595:SF176">
    <property type="entry name" value="CHITINASE-LIKE PROTEIN 2"/>
    <property type="match status" value="1"/>
</dbReference>
<dbReference type="Gramene" id="Bo5g123590.1">
    <property type="protein sequence ID" value="Bo5g123590.1"/>
    <property type="gene ID" value="Bo5g123590"/>
</dbReference>
<dbReference type="GO" id="GO:0016998">
    <property type="term" value="P:cell wall macromolecule catabolic process"/>
    <property type="evidence" value="ECO:0007669"/>
    <property type="project" value="InterPro"/>
</dbReference>
<name>A0A0D3CJG6_BRAOL</name>
<dbReference type="EnsemblPlants" id="Bo5g123590.1">
    <property type="protein sequence ID" value="Bo5g123590.1"/>
    <property type="gene ID" value="Bo5g123590"/>
</dbReference>
<dbReference type="AlphaFoldDB" id="A0A0D3CJG6"/>
<evidence type="ECO:0000313" key="3">
    <source>
        <dbReference type="Proteomes" id="UP000032141"/>
    </source>
</evidence>
<accession>A0A0D3CJG6</accession>
<dbReference type="Proteomes" id="UP000032141">
    <property type="component" value="Chromosome C5"/>
</dbReference>
<dbReference type="InterPro" id="IPR000726">
    <property type="entry name" value="Glyco_hydro_19_cat"/>
</dbReference>
<dbReference type="PANTHER" id="PTHR22595">
    <property type="entry name" value="CHITINASE-RELATED"/>
    <property type="match status" value="1"/>
</dbReference>
<dbReference type="Pfam" id="PF00182">
    <property type="entry name" value="Glyco_hydro_19"/>
    <property type="match status" value="1"/>
</dbReference>
<dbReference type="Gene3D" id="1.10.530.10">
    <property type="match status" value="2"/>
</dbReference>